<dbReference type="InterPro" id="IPR011990">
    <property type="entry name" value="TPR-like_helical_dom_sf"/>
</dbReference>
<dbReference type="Pfam" id="PF13374">
    <property type="entry name" value="TPR_10"/>
    <property type="match status" value="1"/>
</dbReference>
<dbReference type="EMBL" id="LMWP01000030">
    <property type="protein sequence ID" value="KUN21672.1"/>
    <property type="molecule type" value="Genomic_DNA"/>
</dbReference>
<dbReference type="RefSeq" id="WP_059264838.1">
    <property type="nucleotide sequence ID" value="NZ_KQ948361.1"/>
</dbReference>
<reference evidence="1 2" key="1">
    <citation type="submission" date="2015-10" db="EMBL/GenBank/DDBJ databases">
        <title>Draft genome sequence of Streptomyces corchorusii DSM 40340, type strain for the species Streptomyces corchorusii.</title>
        <authorList>
            <person name="Ruckert C."/>
            <person name="Winkler A."/>
            <person name="Kalinowski J."/>
            <person name="Kampfer P."/>
            <person name="Glaeser S."/>
        </authorList>
    </citation>
    <scope>NUCLEOTIDE SEQUENCE [LARGE SCALE GENOMIC DNA]</scope>
    <source>
        <strain evidence="1 2">DSM 40340</strain>
    </source>
</reference>
<dbReference type="PANTHER" id="PTHR46082:SF6">
    <property type="entry name" value="AAA+ ATPASE DOMAIN-CONTAINING PROTEIN-RELATED"/>
    <property type="match status" value="1"/>
</dbReference>
<sequence length="1075" mass="116270">MHAPVDIRELVRFALHTMGERNAHHEFERLCLEVARRRLVSNLLLATGPVSSGGDQGRDGESFWTALVHPPHPPASEFAALASPQRVVLACTIQRTNVPAKVRKDLAAINGQGRAVDRVLYFTVAPVPVAARHALQREAREVHDVELDVFDAVALTDFLTAPDLIHLAQRHLGLPSLPGMGGEPAGDLSVAVPEDAIEHHIRGRDALLAELAEQMTRGGDRVVLCGVGGCGKSTVALALARRGRAAGLQVWWVDAATRSTFEEGLREVAVQAGVSRVEAREVWSRREAARDVLWRALDAPGTGRWLLVVDNADDPSTVRDWIRTPRPGSTVLVTSREQRPAAWWRQAAVHTVDPIGEAHGAAMLRELAPRAGTEEEARSLSRRLGGLPLALLLVGRYLAMTSDDPVLPESHTPRSFAAYRAALDREFPETVSALSHDPSGPLTRTWEMSLDLLEAKGAVVARPLFRLISFFAPDPLPVVLLIGSVLARASVFAGLSATGLEEAVRGLLGCGLLNRRRIEADGTTVDTLVVHPLVREITRMQPDAVAGAPEYTTLAVVLLAKVAGGLPSDDTSTWPLWRLLAPHCTWVASDTSHTAGEEWMVRGDLAALTAAYAHTAGVWALAEEQLRHALDALGHCLPADAPRIVATRHNLAYLRHDQGRYDEAEAELAHVLESALKTLGPDHRTTLAARHELARLRLDRGDVAYAHAELSVVVSRTAEVLGPDHPVTLAARHELGRTLRARGDLAGARSLFEQIVSVKTDSLGEAALPTLVTRHELADLLLELGEVEQAHAAFTEILALEDRTQGPAHPSTLVTRNNLSRALVELGRLDEAEAELCETLAAWDRIGEGAHPMALVTRGALGGLLATTGRAAEGEKLLRTAALALERIFGAGHRETVDARLNHAESLHRLNRHADAEALLRAVVGTLVDTADGEGPRLLAARRKLADIYFELGRDAEAEDELRRIVATKSRDLGADHPETLQDRQALAAVLLRQGHTALAARQLVALVDPLDAALGRNHRDSLIARSNLAFAQSQLDADAAARRQLRRVVAVYEEDGLVPDDLLATVQELLHQLG</sequence>
<dbReference type="InterPro" id="IPR053137">
    <property type="entry name" value="NLR-like"/>
</dbReference>
<evidence type="ECO:0008006" key="3">
    <source>
        <dbReference type="Google" id="ProtNLM"/>
    </source>
</evidence>
<protein>
    <recommendedName>
        <fullName evidence="3">Tetratricopeptide repeat protein</fullName>
    </recommendedName>
</protein>
<gene>
    <name evidence="1" type="ORF">AQJ11_27580</name>
</gene>
<dbReference type="SUPFAM" id="SSF48452">
    <property type="entry name" value="TPR-like"/>
    <property type="match status" value="4"/>
</dbReference>
<dbReference type="Gene3D" id="3.40.50.300">
    <property type="entry name" value="P-loop containing nucleotide triphosphate hydrolases"/>
    <property type="match status" value="1"/>
</dbReference>
<keyword evidence="2" id="KW-1185">Reference proteome</keyword>
<evidence type="ECO:0000313" key="2">
    <source>
        <dbReference type="Proteomes" id="UP000053398"/>
    </source>
</evidence>
<evidence type="ECO:0000313" key="1">
    <source>
        <dbReference type="EMBL" id="KUN21672.1"/>
    </source>
</evidence>
<accession>A0A124HL52</accession>
<organism evidence="1 2">
    <name type="scientific">Streptomyces corchorusii</name>
    <name type="common">Streptomyces chibaensis</name>
    <dbReference type="NCBI Taxonomy" id="1903"/>
    <lineage>
        <taxon>Bacteria</taxon>
        <taxon>Bacillati</taxon>
        <taxon>Actinomycetota</taxon>
        <taxon>Actinomycetes</taxon>
        <taxon>Kitasatosporales</taxon>
        <taxon>Streptomycetaceae</taxon>
        <taxon>Streptomyces</taxon>
    </lineage>
</organism>
<comment type="caution">
    <text evidence="1">The sequence shown here is derived from an EMBL/GenBank/DDBJ whole genome shotgun (WGS) entry which is preliminary data.</text>
</comment>
<dbReference type="AlphaFoldDB" id="A0A124HL52"/>
<dbReference type="GO" id="GO:0043531">
    <property type="term" value="F:ADP binding"/>
    <property type="evidence" value="ECO:0007669"/>
    <property type="project" value="InterPro"/>
</dbReference>
<dbReference type="InterPro" id="IPR027417">
    <property type="entry name" value="P-loop_NTPase"/>
</dbReference>
<dbReference type="Proteomes" id="UP000053398">
    <property type="component" value="Unassembled WGS sequence"/>
</dbReference>
<proteinExistence type="predicted"/>
<name>A0A124HL52_STRCK</name>
<dbReference type="Pfam" id="PF13424">
    <property type="entry name" value="TPR_12"/>
    <property type="match status" value="3"/>
</dbReference>
<dbReference type="PRINTS" id="PR00364">
    <property type="entry name" value="DISEASERSIST"/>
</dbReference>
<dbReference type="PANTHER" id="PTHR46082">
    <property type="entry name" value="ATP/GTP-BINDING PROTEIN-RELATED"/>
    <property type="match status" value="1"/>
</dbReference>
<dbReference type="SUPFAM" id="SSF52540">
    <property type="entry name" value="P-loop containing nucleoside triphosphate hydrolases"/>
    <property type="match status" value="1"/>
</dbReference>
<dbReference type="Gene3D" id="1.25.40.10">
    <property type="entry name" value="Tetratricopeptide repeat domain"/>
    <property type="match status" value="3"/>
</dbReference>